<evidence type="ECO:0000256" key="1">
    <source>
        <dbReference type="SAM" id="MobiDB-lite"/>
    </source>
</evidence>
<evidence type="ECO:0000259" key="3">
    <source>
        <dbReference type="SMART" id="SM00278"/>
    </source>
</evidence>
<sequence length="138" mass="14807">MKISRLEFVALLLAAVFAAFAAGWFFRGQAAPQPVRVETERTLTQETPLALPAPTPSPSAQSKEDTLAGGAKINLNTAGVDELMTLPGIGEKRAEDIIAYRRANGPFRIPEELTEVPGIGEGILEGLIDYVTTGEENR</sequence>
<gene>
    <name evidence="4" type="ORF">HMPREF9460_03992</name>
</gene>
<dbReference type="AlphaFoldDB" id="A0A096AZM9"/>
<dbReference type="SUPFAM" id="SSF47781">
    <property type="entry name" value="RuvA domain 2-like"/>
    <property type="match status" value="1"/>
</dbReference>
<dbReference type="PANTHER" id="PTHR21180">
    <property type="entry name" value="ENDONUCLEASE/EXONUCLEASE/PHOSPHATASE FAMILY DOMAIN-CONTAINING PROTEIN 1"/>
    <property type="match status" value="1"/>
</dbReference>
<feature type="domain" description="Helix-hairpin-helix DNA-binding motif class 1" evidence="3">
    <location>
        <begin position="81"/>
        <end position="100"/>
    </location>
</feature>
<dbReference type="eggNOG" id="COG1555">
    <property type="taxonomic scope" value="Bacteria"/>
</dbReference>
<dbReference type="NCBIfam" id="TIGR00426">
    <property type="entry name" value="competence protein ComEA helix-hairpin-helix repeat region"/>
    <property type="match status" value="1"/>
</dbReference>
<keyword evidence="2" id="KW-0732">Signal</keyword>
<evidence type="ECO:0000313" key="4">
    <source>
        <dbReference type="EMBL" id="KGF52518.1"/>
    </source>
</evidence>
<name>A0A096AZM9_FLAPL</name>
<evidence type="ECO:0000313" key="5">
    <source>
        <dbReference type="Proteomes" id="UP000029585"/>
    </source>
</evidence>
<feature type="region of interest" description="Disordered" evidence="1">
    <location>
        <begin position="39"/>
        <end position="68"/>
    </location>
</feature>
<keyword evidence="5" id="KW-1185">Reference proteome</keyword>
<dbReference type="HOGENOM" id="CLU_052011_3_1_9"/>
<comment type="caution">
    <text evidence="4">The sequence shown here is derived from an EMBL/GenBank/DDBJ whole genome shotgun (WGS) entry which is preliminary data.</text>
</comment>
<dbReference type="Proteomes" id="UP000029585">
    <property type="component" value="Unassembled WGS sequence"/>
</dbReference>
<dbReference type="Pfam" id="PF12836">
    <property type="entry name" value="HHH_3"/>
    <property type="match status" value="1"/>
</dbReference>
<dbReference type="GO" id="GO:0006281">
    <property type="term" value="P:DNA repair"/>
    <property type="evidence" value="ECO:0007669"/>
    <property type="project" value="InterPro"/>
</dbReference>
<dbReference type="GO" id="GO:0003677">
    <property type="term" value="F:DNA binding"/>
    <property type="evidence" value="ECO:0007669"/>
    <property type="project" value="InterPro"/>
</dbReference>
<dbReference type="Gene3D" id="1.10.150.320">
    <property type="entry name" value="Photosystem II 12 kDa extrinsic protein"/>
    <property type="match status" value="1"/>
</dbReference>
<evidence type="ECO:0000256" key="2">
    <source>
        <dbReference type="SAM" id="SignalP"/>
    </source>
</evidence>
<feature type="chain" id="PRO_5038806267" description="Helix-hairpin-helix DNA-binding motif class 1 domain-containing protein" evidence="2">
    <location>
        <begin position="22"/>
        <end position="138"/>
    </location>
</feature>
<dbReference type="EMBL" id="ADLO01000124">
    <property type="protein sequence ID" value="KGF52518.1"/>
    <property type="molecule type" value="Genomic_DNA"/>
</dbReference>
<dbReference type="InterPro" id="IPR003583">
    <property type="entry name" value="Hlx-hairpin-Hlx_DNA-bd_motif"/>
</dbReference>
<dbReference type="InterPro" id="IPR051675">
    <property type="entry name" value="Endo/Exo/Phosphatase_dom_1"/>
</dbReference>
<feature type="signal peptide" evidence="2">
    <location>
        <begin position="1"/>
        <end position="21"/>
    </location>
</feature>
<dbReference type="GO" id="GO:0015628">
    <property type="term" value="P:protein secretion by the type II secretion system"/>
    <property type="evidence" value="ECO:0007669"/>
    <property type="project" value="TreeGrafter"/>
</dbReference>
<proteinExistence type="predicted"/>
<accession>A0A096AZM9</accession>
<feature type="domain" description="Helix-hairpin-helix DNA-binding motif class 1" evidence="3">
    <location>
        <begin position="111"/>
        <end position="130"/>
    </location>
</feature>
<dbReference type="RefSeq" id="WP_009260132.1">
    <property type="nucleotide sequence ID" value="NZ_KN174169.1"/>
</dbReference>
<dbReference type="InterPro" id="IPR010994">
    <property type="entry name" value="RuvA_2-like"/>
</dbReference>
<dbReference type="SMART" id="SM00278">
    <property type="entry name" value="HhH1"/>
    <property type="match status" value="2"/>
</dbReference>
<dbReference type="PANTHER" id="PTHR21180:SF32">
    <property type="entry name" value="ENDONUCLEASE_EXONUCLEASE_PHOSPHATASE FAMILY DOMAIN-CONTAINING PROTEIN 1"/>
    <property type="match status" value="1"/>
</dbReference>
<organism evidence="4 5">
    <name type="scientific">Flavonifractor plautii 1_3_50AFAA</name>
    <dbReference type="NCBI Taxonomy" id="742738"/>
    <lineage>
        <taxon>Bacteria</taxon>
        <taxon>Bacillati</taxon>
        <taxon>Bacillota</taxon>
        <taxon>Clostridia</taxon>
        <taxon>Eubacteriales</taxon>
        <taxon>Oscillospiraceae</taxon>
        <taxon>Flavonifractor</taxon>
    </lineage>
</organism>
<dbReference type="InterPro" id="IPR004509">
    <property type="entry name" value="Competence_ComEA_HhH"/>
</dbReference>
<protein>
    <recommendedName>
        <fullName evidence="3">Helix-hairpin-helix DNA-binding motif class 1 domain-containing protein</fullName>
    </recommendedName>
</protein>
<dbReference type="GO" id="GO:0015627">
    <property type="term" value="C:type II protein secretion system complex"/>
    <property type="evidence" value="ECO:0007669"/>
    <property type="project" value="TreeGrafter"/>
</dbReference>
<dbReference type="PATRIC" id="fig|742738.3.peg.4111"/>
<reference evidence="4 5" key="1">
    <citation type="submission" date="2011-08" db="EMBL/GenBank/DDBJ databases">
        <title>The Genome Sequence of Clostridium orbiscindens 1_3_50AFAA.</title>
        <authorList>
            <consortium name="The Broad Institute Genome Sequencing Platform"/>
            <person name="Earl A."/>
            <person name="Ward D."/>
            <person name="Feldgarden M."/>
            <person name="Gevers D."/>
            <person name="Daigneault M."/>
            <person name="Strauss J."/>
            <person name="Allen-Vercoe E."/>
            <person name="Young S.K."/>
            <person name="Zeng Q."/>
            <person name="Gargeya S."/>
            <person name="Fitzgerald M."/>
            <person name="Haas B."/>
            <person name="Abouelleil A."/>
            <person name="Alvarado L."/>
            <person name="Arachchi H.M."/>
            <person name="Berlin A."/>
            <person name="Brown A."/>
            <person name="Chapman S.B."/>
            <person name="Chen Z."/>
            <person name="Dunbar C."/>
            <person name="Freedman E."/>
            <person name="Gearin G."/>
            <person name="Gellesch M."/>
            <person name="Goldberg J."/>
            <person name="Griggs A."/>
            <person name="Gujja S."/>
            <person name="Heiman D."/>
            <person name="Howarth C."/>
            <person name="Larson L."/>
            <person name="Lui A."/>
            <person name="MacDonald P.J.P."/>
            <person name="Montmayeur A."/>
            <person name="Murphy C."/>
            <person name="Neiman D."/>
            <person name="Pearson M."/>
            <person name="Priest M."/>
            <person name="Roberts A."/>
            <person name="Saif S."/>
            <person name="Shea T."/>
            <person name="Shenoy N."/>
            <person name="Sisk P."/>
            <person name="Stolte C."/>
            <person name="Sykes S."/>
            <person name="Wortman J."/>
            <person name="Nusbaum C."/>
            <person name="Birren B."/>
        </authorList>
    </citation>
    <scope>NUCLEOTIDE SEQUENCE [LARGE SCALE GENOMIC DNA]</scope>
    <source>
        <strain evidence="4 5">1_3_50AFAA</strain>
    </source>
</reference>